<comment type="caution">
    <text evidence="3">The sequence shown here is derived from an EMBL/GenBank/DDBJ whole genome shotgun (WGS) entry which is preliminary data.</text>
</comment>
<reference evidence="3" key="1">
    <citation type="submission" date="2023-05" db="EMBL/GenBank/DDBJ databases">
        <title>Limnohabitans sp. strain HM2-2 Genome sequencing and assembly.</title>
        <authorList>
            <person name="Jung Y."/>
        </authorList>
    </citation>
    <scope>NUCLEOTIDE SEQUENCE</scope>
    <source>
        <strain evidence="3">HM2-2</strain>
    </source>
</reference>
<sequence>MKMHILFSAALGSFVLVALPCTALAKKDEPMVGLAVERAEVLSGNAASSAVVPVVVGADTVASAPTSDLPAAPTVAPPSSPVTSKAATPGTTPGQTPIAQIERLSIQAGQRLSVALGAWLKSQSVELSWEPAGTLLGRVRDVVIDSAWLASQTALEPTLSEVLAPFGLTAHILRQRQSTDASNVTILDASPTSVVVRNASNARP</sequence>
<evidence type="ECO:0000256" key="1">
    <source>
        <dbReference type="SAM" id="MobiDB-lite"/>
    </source>
</evidence>
<accession>A0ABT6XAL6</accession>
<dbReference type="Proteomes" id="UP001431902">
    <property type="component" value="Unassembled WGS sequence"/>
</dbReference>
<dbReference type="EMBL" id="JASGBH010000015">
    <property type="protein sequence ID" value="MDI9235184.1"/>
    <property type="molecule type" value="Genomic_DNA"/>
</dbReference>
<evidence type="ECO:0000313" key="3">
    <source>
        <dbReference type="EMBL" id="MDI9235184.1"/>
    </source>
</evidence>
<proteinExistence type="predicted"/>
<keyword evidence="2" id="KW-0732">Signal</keyword>
<feature type="region of interest" description="Disordered" evidence="1">
    <location>
        <begin position="66"/>
        <end position="96"/>
    </location>
</feature>
<keyword evidence="4" id="KW-1185">Reference proteome</keyword>
<evidence type="ECO:0008006" key="5">
    <source>
        <dbReference type="Google" id="ProtNLM"/>
    </source>
</evidence>
<evidence type="ECO:0000313" key="4">
    <source>
        <dbReference type="Proteomes" id="UP001431902"/>
    </source>
</evidence>
<protein>
    <recommendedName>
        <fullName evidence="5">Toxin co-regulated pilus biosynthesis protein Q C-terminal domain-containing protein</fullName>
    </recommendedName>
</protein>
<dbReference type="RefSeq" id="WP_283225513.1">
    <property type="nucleotide sequence ID" value="NZ_JASGBH010000015.1"/>
</dbReference>
<name>A0ABT6XAL6_9BURK</name>
<feature type="compositionally biased region" description="Low complexity" evidence="1">
    <location>
        <begin position="81"/>
        <end position="96"/>
    </location>
</feature>
<organism evidence="3 4">
    <name type="scientific">Limnohabitans lacus</name>
    <dbReference type="NCBI Taxonomy" id="3045173"/>
    <lineage>
        <taxon>Bacteria</taxon>
        <taxon>Pseudomonadati</taxon>
        <taxon>Pseudomonadota</taxon>
        <taxon>Betaproteobacteria</taxon>
        <taxon>Burkholderiales</taxon>
        <taxon>Comamonadaceae</taxon>
        <taxon>Limnohabitans</taxon>
    </lineage>
</organism>
<evidence type="ECO:0000256" key="2">
    <source>
        <dbReference type="SAM" id="SignalP"/>
    </source>
</evidence>
<gene>
    <name evidence="3" type="ORF">QLQ16_15205</name>
</gene>
<feature type="chain" id="PRO_5045329208" description="Toxin co-regulated pilus biosynthesis protein Q C-terminal domain-containing protein" evidence="2">
    <location>
        <begin position="26"/>
        <end position="204"/>
    </location>
</feature>
<feature type="signal peptide" evidence="2">
    <location>
        <begin position="1"/>
        <end position="25"/>
    </location>
</feature>